<feature type="transmembrane region" description="Helical" evidence="5">
    <location>
        <begin position="139"/>
        <end position="156"/>
    </location>
</feature>
<evidence type="ECO:0000256" key="2">
    <source>
        <dbReference type="ARBA" id="ARBA00022692"/>
    </source>
</evidence>
<keyword evidence="7" id="KW-0808">Transferase</keyword>
<dbReference type="InterPro" id="IPR011701">
    <property type="entry name" value="MFS"/>
</dbReference>
<dbReference type="PANTHER" id="PTHR23502">
    <property type="entry name" value="MAJOR FACILITATOR SUPERFAMILY"/>
    <property type="match status" value="1"/>
</dbReference>
<feature type="transmembrane region" description="Helical" evidence="5">
    <location>
        <begin position="335"/>
        <end position="362"/>
    </location>
</feature>
<protein>
    <submittedName>
        <fullName evidence="7">Serine/threonine kinase 16</fullName>
    </submittedName>
</protein>
<feature type="transmembrane region" description="Helical" evidence="5">
    <location>
        <begin position="483"/>
        <end position="504"/>
    </location>
</feature>
<comment type="subcellular location">
    <subcellularLocation>
        <location evidence="1">Membrane</location>
        <topology evidence="1">Multi-pass membrane protein</topology>
    </subcellularLocation>
</comment>
<proteinExistence type="predicted"/>
<evidence type="ECO:0000259" key="6">
    <source>
        <dbReference type="PROSITE" id="PS50850"/>
    </source>
</evidence>
<evidence type="ECO:0000256" key="3">
    <source>
        <dbReference type="ARBA" id="ARBA00022989"/>
    </source>
</evidence>
<dbReference type="EMBL" id="KZ678133">
    <property type="protein sequence ID" value="PSN69395.1"/>
    <property type="molecule type" value="Genomic_DNA"/>
</dbReference>
<feature type="transmembrane region" description="Helical" evidence="5">
    <location>
        <begin position="168"/>
        <end position="191"/>
    </location>
</feature>
<accession>A0A2T2NVD0</accession>
<feature type="transmembrane region" description="Helical" evidence="5">
    <location>
        <begin position="112"/>
        <end position="132"/>
    </location>
</feature>
<keyword evidence="8" id="KW-1185">Reference proteome</keyword>
<dbReference type="GO" id="GO:0005886">
    <property type="term" value="C:plasma membrane"/>
    <property type="evidence" value="ECO:0007669"/>
    <property type="project" value="TreeGrafter"/>
</dbReference>
<name>A0A2T2NVD0_CORCC</name>
<feature type="transmembrane region" description="Helical" evidence="5">
    <location>
        <begin position="226"/>
        <end position="247"/>
    </location>
</feature>
<evidence type="ECO:0000313" key="8">
    <source>
        <dbReference type="Proteomes" id="UP000240883"/>
    </source>
</evidence>
<dbReference type="STRING" id="1448308.A0A2T2NVD0"/>
<keyword evidence="3 5" id="KW-1133">Transmembrane helix</keyword>
<dbReference type="GO" id="GO:0022857">
    <property type="term" value="F:transmembrane transporter activity"/>
    <property type="evidence" value="ECO:0007669"/>
    <property type="project" value="InterPro"/>
</dbReference>
<dbReference type="SUPFAM" id="SSF103473">
    <property type="entry name" value="MFS general substrate transporter"/>
    <property type="match status" value="1"/>
</dbReference>
<evidence type="ECO:0000313" key="7">
    <source>
        <dbReference type="EMBL" id="PSN69395.1"/>
    </source>
</evidence>
<reference evidence="7 8" key="1">
    <citation type="journal article" date="2018" name="Front. Microbiol.">
        <title>Genome-Wide Analysis of Corynespora cassiicola Leaf Fall Disease Putative Effectors.</title>
        <authorList>
            <person name="Lopez D."/>
            <person name="Ribeiro S."/>
            <person name="Label P."/>
            <person name="Fumanal B."/>
            <person name="Venisse J.S."/>
            <person name="Kohler A."/>
            <person name="de Oliveira R.R."/>
            <person name="Labutti K."/>
            <person name="Lipzen A."/>
            <person name="Lail K."/>
            <person name="Bauer D."/>
            <person name="Ohm R.A."/>
            <person name="Barry K.W."/>
            <person name="Spatafora J."/>
            <person name="Grigoriev I.V."/>
            <person name="Martin F.M."/>
            <person name="Pujade-Renaud V."/>
        </authorList>
    </citation>
    <scope>NUCLEOTIDE SEQUENCE [LARGE SCALE GENOMIC DNA]</scope>
    <source>
        <strain evidence="7 8">Philippines</strain>
    </source>
</reference>
<organism evidence="7 8">
    <name type="scientific">Corynespora cassiicola Philippines</name>
    <dbReference type="NCBI Taxonomy" id="1448308"/>
    <lineage>
        <taxon>Eukaryota</taxon>
        <taxon>Fungi</taxon>
        <taxon>Dikarya</taxon>
        <taxon>Ascomycota</taxon>
        <taxon>Pezizomycotina</taxon>
        <taxon>Dothideomycetes</taxon>
        <taxon>Pleosporomycetidae</taxon>
        <taxon>Pleosporales</taxon>
        <taxon>Corynesporascaceae</taxon>
        <taxon>Corynespora</taxon>
    </lineage>
</organism>
<dbReference type="InterPro" id="IPR020846">
    <property type="entry name" value="MFS_dom"/>
</dbReference>
<feature type="transmembrane region" description="Helical" evidence="5">
    <location>
        <begin position="72"/>
        <end position="92"/>
    </location>
</feature>
<feature type="transmembrane region" description="Helical" evidence="5">
    <location>
        <begin position="374"/>
        <end position="398"/>
    </location>
</feature>
<evidence type="ECO:0000256" key="4">
    <source>
        <dbReference type="ARBA" id="ARBA00023136"/>
    </source>
</evidence>
<feature type="domain" description="Major facilitator superfamily (MFS) profile" evidence="6">
    <location>
        <begin position="73"/>
        <end position="555"/>
    </location>
</feature>
<keyword evidence="4 5" id="KW-0472">Membrane</keyword>
<dbReference type="Gene3D" id="1.20.1250.20">
    <property type="entry name" value="MFS general substrate transporter like domains"/>
    <property type="match status" value="1"/>
</dbReference>
<sequence length="555" mass="61340">MGLGILEDKHLQHVPGTALLADMLDAEHHRYHGRDTSTLQHARGRNSDIVLIPQPSASPRDPLNWPQWKKELLLAIISLDTAVVGAWGPMITPAFASLAAQFGMEYNALNAGLGWAIFTIGVSCFVTNALAVKYGRRPVMIFGNLCLFVSSVWAFHARSYEALLASRIVGAVGMSPFEVLTTAVIGDVYFVHERGMRLAVWGLCLSVGVGGGSAISGFIIDNLGWNWTYGICACFYGAFIILIFFWVPETVYKRDPAYNLDLGTTDHLEEILDASMVGEGPKDEAVQTERMVRTEPIYTGADEKPYTWWEELRPVRGVESDENLLKIMMRPFGMLLFPQVLYGFITYGMSTSWLVVMISVLAQLFTVPPYNFSVSAVGLISVAPLVASLLGTIAGPLNDMTVKQLARWNKGIYEPEFRLALNVLTLILGVVGFFGFGATLENRTAWPGPVVLYGIIYFAMAFLNIGVYGYITECHRSKAPEAFAALNLRNIYSFGMNYFISAWITNQGPLQVFSIIGGLHVFILLLTIPMWIFGKRCRSMTARMGFFKALQGQVG</sequence>
<feature type="transmembrane region" description="Helical" evidence="5">
    <location>
        <begin position="510"/>
        <end position="534"/>
    </location>
</feature>
<evidence type="ECO:0000256" key="1">
    <source>
        <dbReference type="ARBA" id="ARBA00004141"/>
    </source>
</evidence>
<dbReference type="Pfam" id="PF07690">
    <property type="entry name" value="MFS_1"/>
    <property type="match status" value="1"/>
</dbReference>
<dbReference type="Proteomes" id="UP000240883">
    <property type="component" value="Unassembled WGS sequence"/>
</dbReference>
<dbReference type="AlphaFoldDB" id="A0A2T2NVD0"/>
<feature type="transmembrane region" description="Helical" evidence="5">
    <location>
        <begin position="198"/>
        <end position="220"/>
    </location>
</feature>
<evidence type="ECO:0000256" key="5">
    <source>
        <dbReference type="SAM" id="Phobius"/>
    </source>
</evidence>
<keyword evidence="2 5" id="KW-0812">Transmembrane</keyword>
<dbReference type="OrthoDB" id="2585655at2759"/>
<feature type="transmembrane region" description="Helical" evidence="5">
    <location>
        <begin position="419"/>
        <end position="438"/>
    </location>
</feature>
<keyword evidence="7" id="KW-0418">Kinase</keyword>
<gene>
    <name evidence="7" type="ORF">BS50DRAFT_550222</name>
</gene>
<dbReference type="PROSITE" id="PS50850">
    <property type="entry name" value="MFS"/>
    <property type="match status" value="1"/>
</dbReference>
<dbReference type="PANTHER" id="PTHR23502:SF20">
    <property type="entry name" value="TRANSPORTER, PUTATIVE (AFU_ORTHOLOGUE AFUA_6G13880)-RELATED"/>
    <property type="match status" value="1"/>
</dbReference>
<feature type="transmembrane region" description="Helical" evidence="5">
    <location>
        <begin position="450"/>
        <end position="471"/>
    </location>
</feature>
<dbReference type="GO" id="GO:0016301">
    <property type="term" value="F:kinase activity"/>
    <property type="evidence" value="ECO:0007669"/>
    <property type="project" value="UniProtKB-KW"/>
</dbReference>
<dbReference type="InterPro" id="IPR036259">
    <property type="entry name" value="MFS_trans_sf"/>
</dbReference>